<dbReference type="EMBL" id="JAQOMS010000002">
    <property type="protein sequence ID" value="MDC2888292.1"/>
    <property type="molecule type" value="Genomic_DNA"/>
</dbReference>
<sequence length="57" mass="6416">MLNLYSEISNSSPEHLAIIGEDKQLTYEQLHNQIASLACKLVSDGVTGEPSWHPFRF</sequence>
<evidence type="ECO:0000313" key="1">
    <source>
        <dbReference type="EMBL" id="MDC2888292.1"/>
    </source>
</evidence>
<dbReference type="Gene3D" id="3.40.50.12780">
    <property type="entry name" value="N-terminal domain of ligase-like"/>
    <property type="match status" value="1"/>
</dbReference>
<accession>A0ABT5FCH6</accession>
<dbReference type="RefSeq" id="WP_272179951.1">
    <property type="nucleotide sequence ID" value="NZ_JAQOMS010000002.1"/>
</dbReference>
<name>A0ABT5FCH6_9GAMM</name>
<dbReference type="InterPro" id="IPR042099">
    <property type="entry name" value="ANL_N_sf"/>
</dbReference>
<keyword evidence="2" id="KW-1185">Reference proteome</keyword>
<gene>
    <name evidence="1" type="ORF">PN838_05230</name>
</gene>
<protein>
    <recommendedName>
        <fullName evidence="3">AMP-dependent synthetase/ligase domain-containing protein</fullName>
    </recommendedName>
</protein>
<dbReference type="SUPFAM" id="SSF56801">
    <property type="entry name" value="Acetyl-CoA synthetase-like"/>
    <property type="match status" value="1"/>
</dbReference>
<evidence type="ECO:0000313" key="2">
    <source>
        <dbReference type="Proteomes" id="UP001528411"/>
    </source>
</evidence>
<evidence type="ECO:0008006" key="3">
    <source>
        <dbReference type="Google" id="ProtNLM"/>
    </source>
</evidence>
<comment type="caution">
    <text evidence="1">The sequence shown here is derived from an EMBL/GenBank/DDBJ whole genome shotgun (WGS) entry which is preliminary data.</text>
</comment>
<reference evidence="1 2" key="1">
    <citation type="submission" date="2023-01" db="EMBL/GenBank/DDBJ databases">
        <title>Psychrosphaera sp. nov., isolated from marine algae.</title>
        <authorList>
            <person name="Bayburt H."/>
            <person name="Choi B.J."/>
            <person name="Kim J.M."/>
            <person name="Choi D.G."/>
            <person name="Jeon C.O."/>
        </authorList>
    </citation>
    <scope>NUCLEOTIDE SEQUENCE [LARGE SCALE GENOMIC DNA]</scope>
    <source>
        <strain evidence="1 2">G1-22</strain>
    </source>
</reference>
<organism evidence="1 2">
    <name type="scientific">Psychrosphaera algicola</name>
    <dbReference type="NCBI Taxonomy" id="3023714"/>
    <lineage>
        <taxon>Bacteria</taxon>
        <taxon>Pseudomonadati</taxon>
        <taxon>Pseudomonadota</taxon>
        <taxon>Gammaproteobacteria</taxon>
        <taxon>Alteromonadales</taxon>
        <taxon>Pseudoalteromonadaceae</taxon>
        <taxon>Psychrosphaera</taxon>
    </lineage>
</organism>
<proteinExistence type="predicted"/>
<dbReference type="Proteomes" id="UP001528411">
    <property type="component" value="Unassembled WGS sequence"/>
</dbReference>